<comment type="caution">
    <text evidence="1">The sequence shown here is derived from an EMBL/GenBank/DDBJ whole genome shotgun (WGS) entry which is preliminary data.</text>
</comment>
<dbReference type="InterPro" id="IPR043502">
    <property type="entry name" value="DNA/RNA_pol_sf"/>
</dbReference>
<evidence type="ECO:0000313" key="2">
    <source>
        <dbReference type="Proteomes" id="UP000325315"/>
    </source>
</evidence>
<keyword evidence="2" id="KW-1185">Reference proteome</keyword>
<proteinExistence type="predicted"/>
<dbReference type="AlphaFoldDB" id="A0A5B6WZN6"/>
<dbReference type="Proteomes" id="UP000325315">
    <property type="component" value="Unassembled WGS sequence"/>
</dbReference>
<dbReference type="Gene3D" id="3.30.70.270">
    <property type="match status" value="1"/>
</dbReference>
<dbReference type="PANTHER" id="PTHR24559:SF444">
    <property type="entry name" value="REVERSE TRANSCRIPTASE DOMAIN-CONTAINING PROTEIN"/>
    <property type="match status" value="1"/>
</dbReference>
<dbReference type="InterPro" id="IPR053134">
    <property type="entry name" value="RNA-dir_DNA_polymerase"/>
</dbReference>
<accession>A0A5B6WZN6</accession>
<sequence>MDLMNHIFQPYLHKLMVVFIDNILIYSKSEAEHKQHLKTMLQRNNCIESLVNMSSGYANLCFWAMSFLQMGYGICVGPKKIEAILQ</sequence>
<dbReference type="SUPFAM" id="SSF56672">
    <property type="entry name" value="DNA/RNA polymerases"/>
    <property type="match status" value="1"/>
</dbReference>
<dbReference type="InterPro" id="IPR043128">
    <property type="entry name" value="Rev_trsase/Diguanyl_cyclase"/>
</dbReference>
<organism evidence="1 2">
    <name type="scientific">Gossypium australe</name>
    <dbReference type="NCBI Taxonomy" id="47621"/>
    <lineage>
        <taxon>Eukaryota</taxon>
        <taxon>Viridiplantae</taxon>
        <taxon>Streptophyta</taxon>
        <taxon>Embryophyta</taxon>
        <taxon>Tracheophyta</taxon>
        <taxon>Spermatophyta</taxon>
        <taxon>Magnoliopsida</taxon>
        <taxon>eudicotyledons</taxon>
        <taxon>Gunneridae</taxon>
        <taxon>Pentapetalae</taxon>
        <taxon>rosids</taxon>
        <taxon>malvids</taxon>
        <taxon>Malvales</taxon>
        <taxon>Malvaceae</taxon>
        <taxon>Malvoideae</taxon>
        <taxon>Gossypium</taxon>
    </lineage>
</organism>
<dbReference type="OrthoDB" id="1685174at2759"/>
<evidence type="ECO:0000313" key="1">
    <source>
        <dbReference type="EMBL" id="KAA3486933.1"/>
    </source>
</evidence>
<dbReference type="PANTHER" id="PTHR24559">
    <property type="entry name" value="TRANSPOSON TY3-I GAG-POL POLYPROTEIN"/>
    <property type="match status" value="1"/>
</dbReference>
<reference evidence="2" key="1">
    <citation type="journal article" date="2019" name="Plant Biotechnol. J.">
        <title>Genome sequencing of the Australian wild diploid species Gossypium australe highlights disease resistance and delayed gland morphogenesis.</title>
        <authorList>
            <person name="Cai Y."/>
            <person name="Cai X."/>
            <person name="Wang Q."/>
            <person name="Wang P."/>
            <person name="Zhang Y."/>
            <person name="Cai C."/>
            <person name="Xu Y."/>
            <person name="Wang K."/>
            <person name="Zhou Z."/>
            <person name="Wang C."/>
            <person name="Geng S."/>
            <person name="Li B."/>
            <person name="Dong Q."/>
            <person name="Hou Y."/>
            <person name="Wang H."/>
            <person name="Ai P."/>
            <person name="Liu Z."/>
            <person name="Yi F."/>
            <person name="Sun M."/>
            <person name="An G."/>
            <person name="Cheng J."/>
            <person name="Zhang Y."/>
            <person name="Shi Q."/>
            <person name="Xie Y."/>
            <person name="Shi X."/>
            <person name="Chang Y."/>
            <person name="Huang F."/>
            <person name="Chen Y."/>
            <person name="Hong S."/>
            <person name="Mi L."/>
            <person name="Sun Q."/>
            <person name="Zhang L."/>
            <person name="Zhou B."/>
            <person name="Peng R."/>
            <person name="Zhang X."/>
            <person name="Liu F."/>
        </authorList>
    </citation>
    <scope>NUCLEOTIDE SEQUENCE [LARGE SCALE GENOMIC DNA]</scope>
    <source>
        <strain evidence="2">cv. PA1801</strain>
    </source>
</reference>
<protein>
    <submittedName>
        <fullName evidence="1">Transposon Ty3-I Gag-Pol polyprotein</fullName>
    </submittedName>
</protein>
<gene>
    <name evidence="1" type="ORF">EPI10_030799</name>
</gene>
<name>A0A5B6WZN6_9ROSI</name>
<dbReference type="EMBL" id="SMMG02000001">
    <property type="protein sequence ID" value="KAA3486933.1"/>
    <property type="molecule type" value="Genomic_DNA"/>
</dbReference>